<dbReference type="AlphaFoldDB" id="A0AAD5Y4G4"/>
<feature type="region of interest" description="Disordered" evidence="1">
    <location>
        <begin position="314"/>
        <end position="367"/>
    </location>
</feature>
<dbReference type="InterPro" id="IPR044926">
    <property type="entry name" value="RGS_subdomain_2"/>
</dbReference>
<reference evidence="2" key="1">
    <citation type="submission" date="2020-05" db="EMBL/GenBank/DDBJ databases">
        <title>Phylogenomic resolution of chytrid fungi.</title>
        <authorList>
            <person name="Stajich J.E."/>
            <person name="Amses K."/>
            <person name="Simmons R."/>
            <person name="Seto K."/>
            <person name="Myers J."/>
            <person name="Bonds A."/>
            <person name="Quandt C.A."/>
            <person name="Barry K."/>
            <person name="Liu P."/>
            <person name="Grigoriev I."/>
            <person name="Longcore J.E."/>
            <person name="James T.Y."/>
        </authorList>
    </citation>
    <scope>NUCLEOTIDE SEQUENCE</scope>
    <source>
        <strain evidence="2">PLAUS21</strain>
    </source>
</reference>
<protein>
    <recommendedName>
        <fullName evidence="4">RGS domain-containing protein</fullName>
    </recommendedName>
</protein>
<keyword evidence="3" id="KW-1185">Reference proteome</keyword>
<evidence type="ECO:0000256" key="1">
    <source>
        <dbReference type="SAM" id="MobiDB-lite"/>
    </source>
</evidence>
<evidence type="ECO:0000313" key="2">
    <source>
        <dbReference type="EMBL" id="KAJ3254977.1"/>
    </source>
</evidence>
<dbReference type="Proteomes" id="UP001210925">
    <property type="component" value="Unassembled WGS sequence"/>
</dbReference>
<evidence type="ECO:0000313" key="3">
    <source>
        <dbReference type="Proteomes" id="UP001210925"/>
    </source>
</evidence>
<dbReference type="InterPro" id="IPR036305">
    <property type="entry name" value="RGS_sf"/>
</dbReference>
<feature type="compositionally biased region" description="Pro residues" evidence="1">
    <location>
        <begin position="321"/>
        <end position="332"/>
    </location>
</feature>
<dbReference type="SUPFAM" id="SSF48097">
    <property type="entry name" value="Regulator of G-protein signaling, RGS"/>
    <property type="match status" value="1"/>
</dbReference>
<dbReference type="EMBL" id="JADGKB010000074">
    <property type="protein sequence ID" value="KAJ3254977.1"/>
    <property type="molecule type" value="Genomic_DNA"/>
</dbReference>
<accession>A0AAD5Y4G4</accession>
<sequence length="381" mass="43163">MLDMYEKSERHLFAVSLTDEYLFTKFVEHNSNNVIAQNRILFFETVESLLDMVLPKSAVRCLDRFQHQVETNSSDYKKMVFPDDMTRNVHQICLTYLVADAPLDLSLDQKIVNVAAMRASLSPIPINIFDEVLDAVVMSLYEEDYHSFALKYNLDIQLANVQSLPSPNDTEPMDDSDHDLHYDDPAQYYRSDFDEDRQSLHHQTSSILAYIHDTCPSIYSDIPLSPRTEIADDEFSVGNEIWGFYEPEKPYDPLPLDFQSKRTDSMILSQLEVNRINAHSVASANVKPALLAIVKDTRSNSLTPSERSIETAGETLYSPAGSPPAERPPLPVPEELVQPRISSMSASDKSVKPAVTKSPSAHPPKKLKKVIRNSFRKYFTA</sequence>
<comment type="caution">
    <text evidence="2">The sequence shown here is derived from an EMBL/GenBank/DDBJ whole genome shotgun (WGS) entry which is preliminary data.</text>
</comment>
<dbReference type="Gene3D" id="1.10.167.10">
    <property type="entry name" value="Regulator of G-protein Signalling 4, domain 2"/>
    <property type="match status" value="1"/>
</dbReference>
<name>A0AAD5Y4G4_9FUNG</name>
<gene>
    <name evidence="2" type="ORF">HK103_006679</name>
</gene>
<evidence type="ECO:0008006" key="4">
    <source>
        <dbReference type="Google" id="ProtNLM"/>
    </source>
</evidence>
<proteinExistence type="predicted"/>
<organism evidence="2 3">
    <name type="scientific">Boothiomyces macroporosus</name>
    <dbReference type="NCBI Taxonomy" id="261099"/>
    <lineage>
        <taxon>Eukaryota</taxon>
        <taxon>Fungi</taxon>
        <taxon>Fungi incertae sedis</taxon>
        <taxon>Chytridiomycota</taxon>
        <taxon>Chytridiomycota incertae sedis</taxon>
        <taxon>Chytridiomycetes</taxon>
        <taxon>Rhizophydiales</taxon>
        <taxon>Terramycetaceae</taxon>
        <taxon>Boothiomyces</taxon>
    </lineage>
</organism>